<evidence type="ECO:0000313" key="8">
    <source>
        <dbReference type="Proteomes" id="UP000784294"/>
    </source>
</evidence>
<reference evidence="7" key="1">
    <citation type="submission" date="2018-11" db="EMBL/GenBank/DDBJ databases">
        <authorList>
            <consortium name="Pathogen Informatics"/>
        </authorList>
    </citation>
    <scope>NUCLEOTIDE SEQUENCE</scope>
</reference>
<dbReference type="GO" id="GO:0061061">
    <property type="term" value="P:muscle structure development"/>
    <property type="evidence" value="ECO:0007669"/>
    <property type="project" value="TreeGrafter"/>
</dbReference>
<protein>
    <recommendedName>
        <fullName evidence="6">LIM zinc-binding domain-containing protein</fullName>
    </recommendedName>
</protein>
<dbReference type="GO" id="GO:0001725">
    <property type="term" value="C:stress fiber"/>
    <property type="evidence" value="ECO:0007669"/>
    <property type="project" value="TreeGrafter"/>
</dbReference>
<dbReference type="GO" id="GO:0030036">
    <property type="term" value="P:actin cytoskeleton organization"/>
    <property type="evidence" value="ECO:0007669"/>
    <property type="project" value="TreeGrafter"/>
</dbReference>
<gene>
    <name evidence="7" type="ORF">PXEA_LOCUS21809</name>
</gene>
<comment type="caution">
    <text evidence="7">The sequence shown here is derived from an EMBL/GenBank/DDBJ whole genome shotgun (WGS) entry which is preliminary data.</text>
</comment>
<evidence type="ECO:0000256" key="5">
    <source>
        <dbReference type="SAM" id="MobiDB-lite"/>
    </source>
</evidence>
<dbReference type="GO" id="GO:0005912">
    <property type="term" value="C:adherens junction"/>
    <property type="evidence" value="ECO:0007669"/>
    <property type="project" value="TreeGrafter"/>
</dbReference>
<proteinExistence type="predicted"/>
<dbReference type="GO" id="GO:0051371">
    <property type="term" value="F:muscle alpha-actinin binding"/>
    <property type="evidence" value="ECO:0007669"/>
    <property type="project" value="TreeGrafter"/>
</dbReference>
<keyword evidence="8" id="KW-1185">Reference proteome</keyword>
<feature type="domain" description="LIM zinc-binding" evidence="6">
    <location>
        <begin position="197"/>
        <end position="257"/>
    </location>
</feature>
<dbReference type="InterPro" id="IPR001781">
    <property type="entry name" value="Znf_LIM"/>
</dbReference>
<feature type="domain" description="LIM zinc-binding" evidence="6">
    <location>
        <begin position="135"/>
        <end position="196"/>
    </location>
</feature>
<feature type="compositionally biased region" description="Low complexity" evidence="5">
    <location>
        <begin position="27"/>
        <end position="45"/>
    </location>
</feature>
<dbReference type="Pfam" id="PF00412">
    <property type="entry name" value="LIM"/>
    <property type="match status" value="3"/>
</dbReference>
<dbReference type="PROSITE" id="PS50023">
    <property type="entry name" value="LIM_DOMAIN_2"/>
    <property type="match status" value="2"/>
</dbReference>
<dbReference type="PANTHER" id="PTHR24214:SF38">
    <property type="entry name" value="PDZ AND LIM DOMAIN PROTEIN ZASP-RELATED"/>
    <property type="match status" value="1"/>
</dbReference>
<dbReference type="GO" id="GO:0003779">
    <property type="term" value="F:actin binding"/>
    <property type="evidence" value="ECO:0007669"/>
    <property type="project" value="TreeGrafter"/>
</dbReference>
<dbReference type="SMART" id="SM00132">
    <property type="entry name" value="LIM"/>
    <property type="match status" value="3"/>
</dbReference>
<dbReference type="AlphaFoldDB" id="A0A448X561"/>
<name>A0A448X561_9PLAT</name>
<organism evidence="7 8">
    <name type="scientific">Protopolystoma xenopodis</name>
    <dbReference type="NCBI Taxonomy" id="117903"/>
    <lineage>
        <taxon>Eukaryota</taxon>
        <taxon>Metazoa</taxon>
        <taxon>Spiralia</taxon>
        <taxon>Lophotrochozoa</taxon>
        <taxon>Platyhelminthes</taxon>
        <taxon>Monogenea</taxon>
        <taxon>Polyopisthocotylea</taxon>
        <taxon>Polystomatidea</taxon>
        <taxon>Polystomatidae</taxon>
        <taxon>Protopolystoma</taxon>
    </lineage>
</organism>
<dbReference type="EMBL" id="CAAALY010094581">
    <property type="protein sequence ID" value="VEL28369.1"/>
    <property type="molecule type" value="Genomic_DNA"/>
</dbReference>
<dbReference type="PANTHER" id="PTHR24214">
    <property type="entry name" value="PDZ AND LIM DOMAIN PROTEIN ZASP"/>
    <property type="match status" value="1"/>
</dbReference>
<dbReference type="InterPro" id="IPR050604">
    <property type="entry name" value="PDZ-LIM_domain"/>
</dbReference>
<evidence type="ECO:0000256" key="1">
    <source>
        <dbReference type="ARBA" id="ARBA00022723"/>
    </source>
</evidence>
<dbReference type="PROSITE" id="PS00478">
    <property type="entry name" value="LIM_DOMAIN_1"/>
    <property type="match status" value="2"/>
</dbReference>
<evidence type="ECO:0000313" key="7">
    <source>
        <dbReference type="EMBL" id="VEL28369.1"/>
    </source>
</evidence>
<dbReference type="Gene3D" id="2.10.110.10">
    <property type="entry name" value="Cysteine Rich Protein"/>
    <property type="match status" value="3"/>
</dbReference>
<evidence type="ECO:0000256" key="4">
    <source>
        <dbReference type="PROSITE-ProRule" id="PRU00125"/>
    </source>
</evidence>
<dbReference type="SUPFAM" id="SSF57716">
    <property type="entry name" value="Glucocorticoid receptor-like (DNA-binding domain)"/>
    <property type="match status" value="2"/>
</dbReference>
<accession>A0A448X561</accession>
<evidence type="ECO:0000256" key="3">
    <source>
        <dbReference type="ARBA" id="ARBA00023038"/>
    </source>
</evidence>
<dbReference type="FunFam" id="2.10.110.10:FF:000020">
    <property type="entry name" value="PDZ and LIM domain protein 5"/>
    <property type="match status" value="1"/>
</dbReference>
<dbReference type="GO" id="GO:0031941">
    <property type="term" value="C:filamentous actin"/>
    <property type="evidence" value="ECO:0007669"/>
    <property type="project" value="TreeGrafter"/>
</dbReference>
<keyword evidence="3 4" id="KW-0440">LIM domain</keyword>
<keyword evidence="1 4" id="KW-0479">Metal-binding</keyword>
<feature type="non-terminal residue" evidence="7">
    <location>
        <position position="1"/>
    </location>
</feature>
<feature type="region of interest" description="Disordered" evidence="5">
    <location>
        <begin position="1"/>
        <end position="55"/>
    </location>
</feature>
<dbReference type="Proteomes" id="UP000784294">
    <property type="component" value="Unassembled WGS sequence"/>
</dbReference>
<evidence type="ECO:0000256" key="2">
    <source>
        <dbReference type="ARBA" id="ARBA00022833"/>
    </source>
</evidence>
<sequence>APTPARPAHIKSAHPFGQRASGSKCDSSPSPGGRPSRPEGSGRSPVNRLSQSQVHRGEAGDVLLHHESVSGSAERPVCFTCKATIRGPYLTALNHYFCPDHFTCGHCKKRLTQSAFVKQKGEFFCEADFTAYLAPRCAKCAQPVVGTVVTALERQWHSGCFVCLHCQKPINDSTFRVADDDGQVYCEEDWQQLFQVKCGKCDKPIEEIDRFLEAFGKRFHAVCFTCAACMCPLEGKPFHARDGKAFCRAHAHAVAVFG</sequence>
<dbReference type="OrthoDB" id="5911912at2759"/>
<dbReference type="GO" id="GO:0046872">
    <property type="term" value="F:metal ion binding"/>
    <property type="evidence" value="ECO:0007669"/>
    <property type="project" value="UniProtKB-KW"/>
</dbReference>
<evidence type="ECO:0000259" key="6">
    <source>
        <dbReference type="PROSITE" id="PS50023"/>
    </source>
</evidence>
<keyword evidence="2 4" id="KW-0862">Zinc</keyword>